<evidence type="ECO:0000256" key="2">
    <source>
        <dbReference type="SAM" id="SignalP"/>
    </source>
</evidence>
<keyword evidence="5" id="KW-1185">Reference proteome</keyword>
<dbReference type="Proteomes" id="UP000324222">
    <property type="component" value="Unassembled WGS sequence"/>
</dbReference>
<feature type="signal peptide" evidence="2">
    <location>
        <begin position="1"/>
        <end position="20"/>
    </location>
</feature>
<dbReference type="OrthoDB" id="6380532at2759"/>
<keyword evidence="2" id="KW-0732">Signal</keyword>
<dbReference type="Gene3D" id="1.20.58.390">
    <property type="entry name" value="Neurotransmitter-gated ion-channel transmembrane domain"/>
    <property type="match status" value="1"/>
</dbReference>
<dbReference type="AlphaFoldDB" id="A0A5B7JUI3"/>
<keyword evidence="1" id="KW-1133">Transmembrane helix</keyword>
<keyword evidence="1" id="KW-0812">Transmembrane</keyword>
<dbReference type="GO" id="GO:0006811">
    <property type="term" value="P:monoatomic ion transport"/>
    <property type="evidence" value="ECO:0007669"/>
    <property type="project" value="InterPro"/>
</dbReference>
<dbReference type="SUPFAM" id="SSF90112">
    <property type="entry name" value="Neurotransmitter-gated ion-channel transmembrane pore"/>
    <property type="match status" value="1"/>
</dbReference>
<protein>
    <submittedName>
        <fullName evidence="4">Neuronal acetylcholine receptor subunit alpha-10</fullName>
    </submittedName>
</protein>
<keyword evidence="4" id="KW-0675">Receptor</keyword>
<feature type="chain" id="PRO_5022864142" evidence="2">
    <location>
        <begin position="21"/>
        <end position="122"/>
    </location>
</feature>
<evidence type="ECO:0000256" key="1">
    <source>
        <dbReference type="SAM" id="Phobius"/>
    </source>
</evidence>
<comment type="caution">
    <text evidence="4">The sequence shown here is derived from an EMBL/GenBank/DDBJ whole genome shotgun (WGS) entry which is preliminary data.</text>
</comment>
<gene>
    <name evidence="4" type="primary">Chrna10</name>
    <name evidence="4" type="ORF">E2C01_097178</name>
</gene>
<evidence type="ECO:0000313" key="5">
    <source>
        <dbReference type="Proteomes" id="UP000324222"/>
    </source>
</evidence>
<dbReference type="GO" id="GO:0016020">
    <property type="term" value="C:membrane"/>
    <property type="evidence" value="ECO:0007669"/>
    <property type="project" value="InterPro"/>
</dbReference>
<reference evidence="4 5" key="1">
    <citation type="submission" date="2019-05" db="EMBL/GenBank/DDBJ databases">
        <title>Another draft genome of Portunus trituberculatus and its Hox gene families provides insights of decapod evolution.</title>
        <authorList>
            <person name="Jeong J.-H."/>
            <person name="Song I."/>
            <person name="Kim S."/>
            <person name="Choi T."/>
            <person name="Kim D."/>
            <person name="Ryu S."/>
            <person name="Kim W."/>
        </authorList>
    </citation>
    <scope>NUCLEOTIDE SEQUENCE [LARGE SCALE GENOMIC DNA]</scope>
    <source>
        <tissue evidence="4">Muscle</tissue>
    </source>
</reference>
<organism evidence="4 5">
    <name type="scientific">Portunus trituberculatus</name>
    <name type="common">Swimming crab</name>
    <name type="synonym">Neptunus trituberculatus</name>
    <dbReference type="NCBI Taxonomy" id="210409"/>
    <lineage>
        <taxon>Eukaryota</taxon>
        <taxon>Metazoa</taxon>
        <taxon>Ecdysozoa</taxon>
        <taxon>Arthropoda</taxon>
        <taxon>Crustacea</taxon>
        <taxon>Multicrustacea</taxon>
        <taxon>Malacostraca</taxon>
        <taxon>Eumalacostraca</taxon>
        <taxon>Eucarida</taxon>
        <taxon>Decapoda</taxon>
        <taxon>Pleocyemata</taxon>
        <taxon>Brachyura</taxon>
        <taxon>Eubrachyura</taxon>
        <taxon>Portunoidea</taxon>
        <taxon>Portunidae</taxon>
        <taxon>Portuninae</taxon>
        <taxon>Portunus</taxon>
    </lineage>
</organism>
<proteinExistence type="predicted"/>
<keyword evidence="1" id="KW-0472">Membrane</keyword>
<dbReference type="InterPro" id="IPR038050">
    <property type="entry name" value="Neuro_actylchol_rec"/>
</dbReference>
<dbReference type="InterPro" id="IPR036719">
    <property type="entry name" value="Neuro-gated_channel_TM_sf"/>
</dbReference>
<evidence type="ECO:0000259" key="3">
    <source>
        <dbReference type="Pfam" id="PF02932"/>
    </source>
</evidence>
<feature type="transmembrane region" description="Helical" evidence="1">
    <location>
        <begin position="25"/>
        <end position="46"/>
    </location>
</feature>
<name>A0A5B7JUI3_PORTR</name>
<accession>A0A5B7JUI3</accession>
<dbReference type="Pfam" id="PF02932">
    <property type="entry name" value="Neur_chan_memb"/>
    <property type="match status" value="1"/>
</dbReference>
<dbReference type="EMBL" id="VSRR010128029">
    <property type="protein sequence ID" value="MPD01642.1"/>
    <property type="molecule type" value="Genomic_DNA"/>
</dbReference>
<dbReference type="InterPro" id="IPR006029">
    <property type="entry name" value="Neurotrans-gated_channel_TM"/>
</dbReference>
<evidence type="ECO:0000313" key="4">
    <source>
        <dbReference type="EMBL" id="MPD01642.1"/>
    </source>
</evidence>
<sequence length="122" mass="14285">MLAMMVFLMAMTENLPPSQTLPVAGVYYGVCLILITFNIVFSVYVLNLSYGGDRGYDVPEWMRKLVLFTARAVYMKIPDFIYESWELNKVRFVQVQVQVQDQIFHCLDHFTMSIHTLLHILW</sequence>
<feature type="domain" description="Neurotransmitter-gated ion-channel transmembrane" evidence="3">
    <location>
        <begin position="2"/>
        <end position="72"/>
    </location>
</feature>